<evidence type="ECO:0000256" key="2">
    <source>
        <dbReference type="NCBIfam" id="TIGR03162"/>
    </source>
</evidence>
<protein>
    <recommendedName>
        <fullName evidence="2">Alpha-ribazole phosphatase</fullName>
        <ecNumber evidence="2">3.1.3.73</ecNumber>
    </recommendedName>
</protein>
<dbReference type="PANTHER" id="PTHR46517">
    <property type="entry name" value="FRUCTOSE-2,6-BISPHOSPHATASE TIGAR"/>
    <property type="match status" value="1"/>
</dbReference>
<proteinExistence type="predicted"/>
<reference evidence="3 5" key="1">
    <citation type="submission" date="2014-07" db="EMBL/GenBank/DDBJ databases">
        <title>Genome of Flavobacterium hydatis DSM 2063.</title>
        <authorList>
            <person name="Pipes S.E."/>
            <person name="Stropko S.J."/>
            <person name="Newman J.D."/>
        </authorList>
    </citation>
    <scope>NUCLEOTIDE SEQUENCE [LARGE SCALE GENOMIC DNA]</scope>
    <source>
        <strain evidence="3 5">DSM 2063</strain>
    </source>
</reference>
<evidence type="ECO:0000313" key="6">
    <source>
        <dbReference type="Proteomes" id="UP000198424"/>
    </source>
</evidence>
<dbReference type="OrthoDB" id="9782128at2"/>
<dbReference type="STRING" id="991.IW20_16330"/>
<dbReference type="Proteomes" id="UP000198424">
    <property type="component" value="Unassembled WGS sequence"/>
</dbReference>
<dbReference type="RefSeq" id="WP_035624401.1">
    <property type="nucleotide sequence ID" value="NZ_JBEWQG010000003.1"/>
</dbReference>
<dbReference type="Gene3D" id="3.40.50.1240">
    <property type="entry name" value="Phosphoglycerate mutase-like"/>
    <property type="match status" value="1"/>
</dbReference>
<dbReference type="Proteomes" id="UP000028712">
    <property type="component" value="Unassembled WGS sequence"/>
</dbReference>
<dbReference type="GO" id="GO:0043755">
    <property type="term" value="F:alpha-ribazole phosphatase activity"/>
    <property type="evidence" value="ECO:0007669"/>
    <property type="project" value="UniProtKB-UniRule"/>
</dbReference>
<dbReference type="GO" id="GO:0009236">
    <property type="term" value="P:cobalamin biosynthetic process"/>
    <property type="evidence" value="ECO:0007669"/>
    <property type="project" value="UniProtKB-UniRule"/>
</dbReference>
<dbReference type="GO" id="GO:0043456">
    <property type="term" value="P:regulation of pentose-phosphate shunt"/>
    <property type="evidence" value="ECO:0007669"/>
    <property type="project" value="TreeGrafter"/>
</dbReference>
<comment type="caution">
    <text evidence="3">The sequence shown here is derived from an EMBL/GenBank/DDBJ whole genome shotgun (WGS) entry which is preliminary data.</text>
</comment>
<dbReference type="InterPro" id="IPR017578">
    <property type="entry name" value="Ribazole_CobC"/>
</dbReference>
<sequence length="178" mass="20688">MEIYLVRHTETVCEKGICYGQTDVNIAEPYDLIFDNIVKQLPQDALLYSSPLKRCVLLAEHIQQENKISNYQEDKRLMEMNFGDWEMKNWNEIAQEDLNPWMEDFVNIRVPNGESFIDLHERVTHFMENEILTKTSSKSIIVAHAGVVRSILCLLNSLPLKDAFQNKVDFGQVIKVEI</sequence>
<dbReference type="EC" id="3.1.3.73" evidence="2"/>
<dbReference type="EMBL" id="JPRM01000025">
    <property type="protein sequence ID" value="KFF14991.1"/>
    <property type="molecule type" value="Genomic_DNA"/>
</dbReference>
<keyword evidence="6" id="KW-1185">Reference proteome</keyword>
<dbReference type="InterPro" id="IPR013078">
    <property type="entry name" value="His_Pase_superF_clade-1"/>
</dbReference>
<evidence type="ECO:0000313" key="5">
    <source>
        <dbReference type="Proteomes" id="UP000028712"/>
    </source>
</evidence>
<organism evidence="3 5">
    <name type="scientific">Flavobacterium hydatis</name>
    <name type="common">Cytophaga aquatilis</name>
    <dbReference type="NCBI Taxonomy" id="991"/>
    <lineage>
        <taxon>Bacteria</taxon>
        <taxon>Pseudomonadati</taxon>
        <taxon>Bacteroidota</taxon>
        <taxon>Flavobacteriia</taxon>
        <taxon>Flavobacteriales</taxon>
        <taxon>Flavobacteriaceae</taxon>
        <taxon>Flavobacterium</taxon>
    </lineage>
</organism>
<evidence type="ECO:0000313" key="3">
    <source>
        <dbReference type="EMBL" id="KFF14991.1"/>
    </source>
</evidence>
<dbReference type="Pfam" id="PF00300">
    <property type="entry name" value="His_Phos_1"/>
    <property type="match status" value="1"/>
</dbReference>
<dbReference type="PANTHER" id="PTHR46517:SF1">
    <property type="entry name" value="FRUCTOSE-2,6-BISPHOSPHATASE TIGAR"/>
    <property type="match status" value="1"/>
</dbReference>
<dbReference type="AlphaFoldDB" id="A0A086AE77"/>
<dbReference type="SMART" id="SM00855">
    <property type="entry name" value="PGAM"/>
    <property type="match status" value="1"/>
</dbReference>
<dbReference type="SUPFAM" id="SSF53254">
    <property type="entry name" value="Phosphoglycerate mutase-like"/>
    <property type="match status" value="1"/>
</dbReference>
<dbReference type="GO" id="GO:0004331">
    <property type="term" value="F:fructose-2,6-bisphosphate 2-phosphatase activity"/>
    <property type="evidence" value="ECO:0007669"/>
    <property type="project" value="TreeGrafter"/>
</dbReference>
<gene>
    <name evidence="4" type="ORF">B0A62_11845</name>
    <name evidence="3" type="ORF">IW20_16330</name>
</gene>
<keyword evidence="1" id="KW-0378">Hydrolase</keyword>
<dbReference type="CDD" id="cd07067">
    <property type="entry name" value="HP_PGM_like"/>
    <property type="match status" value="1"/>
</dbReference>
<reference evidence="4 6" key="2">
    <citation type="submission" date="2016-11" db="EMBL/GenBank/DDBJ databases">
        <title>Whole genomes of Flavobacteriaceae.</title>
        <authorList>
            <person name="Stine C."/>
            <person name="Li C."/>
            <person name="Tadesse D."/>
        </authorList>
    </citation>
    <scope>NUCLEOTIDE SEQUENCE [LARGE SCALE GENOMIC DNA]</scope>
    <source>
        <strain evidence="4 6">ATCC 29551</strain>
    </source>
</reference>
<dbReference type="GO" id="GO:0045820">
    <property type="term" value="P:negative regulation of glycolytic process"/>
    <property type="evidence" value="ECO:0007669"/>
    <property type="project" value="TreeGrafter"/>
</dbReference>
<dbReference type="InterPro" id="IPR029033">
    <property type="entry name" value="His_PPase_superfam"/>
</dbReference>
<dbReference type="NCBIfam" id="TIGR03162">
    <property type="entry name" value="ribazole_cobC"/>
    <property type="match status" value="1"/>
</dbReference>
<evidence type="ECO:0000313" key="4">
    <source>
        <dbReference type="EMBL" id="OXA94044.1"/>
    </source>
</evidence>
<name>A0A086AE77_FLAHY</name>
<dbReference type="EMBL" id="MUGY01000011">
    <property type="protein sequence ID" value="OXA94044.1"/>
    <property type="molecule type" value="Genomic_DNA"/>
</dbReference>
<evidence type="ECO:0000256" key="1">
    <source>
        <dbReference type="ARBA" id="ARBA00022801"/>
    </source>
</evidence>
<accession>A0A086AE77</accession>
<dbReference type="GO" id="GO:0005829">
    <property type="term" value="C:cytosol"/>
    <property type="evidence" value="ECO:0007669"/>
    <property type="project" value="TreeGrafter"/>
</dbReference>
<dbReference type="InterPro" id="IPR051695">
    <property type="entry name" value="Phosphoglycerate_Mutase"/>
</dbReference>
<dbReference type="eggNOG" id="COG0406">
    <property type="taxonomic scope" value="Bacteria"/>
</dbReference>